<dbReference type="RefSeq" id="WP_156743185.1">
    <property type="nucleotide sequence ID" value="NZ_CACRYJ010000065.1"/>
</dbReference>
<evidence type="ECO:0000256" key="1">
    <source>
        <dbReference type="SAM" id="MobiDB-lite"/>
    </source>
</evidence>
<proteinExistence type="predicted"/>
<gene>
    <name evidence="2" type="ORF">HALOF300_04586</name>
</gene>
<protein>
    <submittedName>
        <fullName evidence="2">Uncharacterized protein</fullName>
    </submittedName>
</protein>
<sequence length="56" mass="6175">MEQTHREDPERNREDEEPAEDPRPEAPGSEQGDTHVDASVAPVHGTGSEPELPDED</sequence>
<comment type="caution">
    <text evidence="2">The sequence shown here is derived from an EMBL/GenBank/DDBJ whole genome shotgun (WGS) entry which is preliminary data.</text>
</comment>
<dbReference type="AlphaFoldDB" id="A0A7M4DQZ4"/>
<feature type="compositionally biased region" description="Basic and acidic residues" evidence="1">
    <location>
        <begin position="1"/>
        <end position="24"/>
    </location>
</feature>
<evidence type="ECO:0000313" key="3">
    <source>
        <dbReference type="Proteomes" id="UP000419743"/>
    </source>
</evidence>
<dbReference type="Proteomes" id="UP000419743">
    <property type="component" value="Unassembled WGS sequence"/>
</dbReference>
<keyword evidence="3" id="KW-1185">Reference proteome</keyword>
<name>A0A7M4DQZ4_9MICO</name>
<dbReference type="EMBL" id="CACRYJ010000065">
    <property type="protein sequence ID" value="VZO39888.1"/>
    <property type="molecule type" value="Genomic_DNA"/>
</dbReference>
<evidence type="ECO:0000313" key="2">
    <source>
        <dbReference type="EMBL" id="VZO39888.1"/>
    </source>
</evidence>
<accession>A0A7M4DQZ4</accession>
<organism evidence="2 3">
    <name type="scientific">Occultella aeris</name>
    <dbReference type="NCBI Taxonomy" id="2761496"/>
    <lineage>
        <taxon>Bacteria</taxon>
        <taxon>Bacillati</taxon>
        <taxon>Actinomycetota</taxon>
        <taxon>Actinomycetes</taxon>
        <taxon>Micrococcales</taxon>
        <taxon>Ruaniaceae</taxon>
        <taxon>Occultella</taxon>
    </lineage>
</organism>
<reference evidence="2 3" key="1">
    <citation type="submission" date="2019-11" db="EMBL/GenBank/DDBJ databases">
        <authorList>
            <person name="Criscuolo A."/>
        </authorList>
    </citation>
    <scope>NUCLEOTIDE SEQUENCE [LARGE SCALE GENOMIC DNA]</scope>
    <source>
        <strain evidence="2">CIP111667</strain>
    </source>
</reference>
<feature type="region of interest" description="Disordered" evidence="1">
    <location>
        <begin position="1"/>
        <end position="56"/>
    </location>
</feature>